<evidence type="ECO:0000313" key="2">
    <source>
        <dbReference type="EMBL" id="TZE81352.1"/>
    </source>
</evidence>
<dbReference type="Pfam" id="PF04015">
    <property type="entry name" value="DUF362"/>
    <property type="match status" value="1"/>
</dbReference>
<dbReference type="AlphaFoldDB" id="A0A5D8QA08"/>
<reference evidence="2 3" key="1">
    <citation type="submission" date="2019-08" db="EMBL/GenBank/DDBJ databases">
        <title>Calorimonas adulescens gen. nov., sp. nov., an anaerobic thermophilic bacterium from Sakhalin hot spring.</title>
        <authorList>
            <person name="Khomyakova M.A."/>
            <person name="Merkel A.Y."/>
            <person name="Novikov A."/>
            <person name="Bonch-Osmolovskaya E.A."/>
            <person name="Slobodkin A.I."/>
        </authorList>
    </citation>
    <scope>NUCLEOTIDE SEQUENCE [LARGE SCALE GENOMIC DNA]</scope>
    <source>
        <strain evidence="2 3">A05MB</strain>
    </source>
</reference>
<evidence type="ECO:0000313" key="3">
    <source>
        <dbReference type="Proteomes" id="UP000322976"/>
    </source>
</evidence>
<accession>A0A5D8QA08</accession>
<keyword evidence="3" id="KW-1185">Reference proteome</keyword>
<dbReference type="EMBL" id="VTPS01000015">
    <property type="protein sequence ID" value="TZE81352.1"/>
    <property type="molecule type" value="Genomic_DNA"/>
</dbReference>
<gene>
    <name evidence="2" type="ORF">FWJ32_09990</name>
</gene>
<proteinExistence type="predicted"/>
<dbReference type="Proteomes" id="UP000322976">
    <property type="component" value="Unassembled WGS sequence"/>
</dbReference>
<feature type="domain" description="DUF362" evidence="1">
    <location>
        <begin position="36"/>
        <end position="227"/>
    </location>
</feature>
<name>A0A5D8QA08_9THEO</name>
<sequence length="363" mass="40170">MDRTLYVIYGNDGKSMVKQLLKQVNPFKNLSKNASIALKPNLVVAKSPETGATTDIGMIMGIIEFLKDYGFNDISIMEGSWVGDSTARAYRLLGYEDISKRYGVKLYDLKKDSYKVYDVDNMSIKVCDKPMSADYLINLPVLKAHCQTRLTCALKNLKGCIPDEEKRRFHTLGIHRPVAYLNKILRPSLHIVDGIIGDLTFEEGGTPVNMNRIIMGYDPVLIDTYAAQIIGYDYHDIGYIPIAESIGVGSADIQNADIVQINEPVGLTGDIYHSRKVDRLARYINEREACSACYGSLIHALERLDEKGLLDRFKEGAICIGQGFKGVAGDGVGVGRCTSEFNSYVDGCPPVASRIVDFLSTKI</sequence>
<protein>
    <submittedName>
        <fullName evidence="2">DUF362 domain-containing protein</fullName>
    </submittedName>
</protein>
<organism evidence="2 3">
    <name type="scientific">Calorimonas adulescens</name>
    <dbReference type="NCBI Taxonomy" id="2606906"/>
    <lineage>
        <taxon>Bacteria</taxon>
        <taxon>Bacillati</taxon>
        <taxon>Bacillota</taxon>
        <taxon>Clostridia</taxon>
        <taxon>Thermoanaerobacterales</taxon>
        <taxon>Thermoanaerobacteraceae</taxon>
        <taxon>Calorimonas</taxon>
    </lineage>
</organism>
<comment type="caution">
    <text evidence="2">The sequence shown here is derived from an EMBL/GenBank/DDBJ whole genome shotgun (WGS) entry which is preliminary data.</text>
</comment>
<evidence type="ECO:0000259" key="1">
    <source>
        <dbReference type="Pfam" id="PF04015"/>
    </source>
</evidence>
<dbReference type="RefSeq" id="WP_149545813.1">
    <property type="nucleotide sequence ID" value="NZ_VTPS01000015.1"/>
</dbReference>
<dbReference type="InterPro" id="IPR007160">
    <property type="entry name" value="DUF362"/>
</dbReference>